<dbReference type="AlphaFoldDB" id="A0A364VD20"/>
<dbReference type="InterPro" id="IPR011704">
    <property type="entry name" value="ATPase_dyneun-rel_AAA"/>
</dbReference>
<dbReference type="InterPro" id="IPR052934">
    <property type="entry name" value="Methyl-DNA_Rec/Restrict_Enz"/>
</dbReference>
<dbReference type="PANTHER" id="PTHR37291:SF1">
    <property type="entry name" value="TYPE IV METHYL-DIRECTED RESTRICTION ENZYME ECOKMCRB SUBUNIT"/>
    <property type="match status" value="1"/>
</dbReference>
<dbReference type="GO" id="GO:0016887">
    <property type="term" value="F:ATP hydrolysis activity"/>
    <property type="evidence" value="ECO:0007669"/>
    <property type="project" value="InterPro"/>
</dbReference>
<proteinExistence type="predicted"/>
<dbReference type="CDD" id="cd00009">
    <property type="entry name" value="AAA"/>
    <property type="match status" value="1"/>
</dbReference>
<evidence type="ECO:0000313" key="4">
    <source>
        <dbReference type="Proteomes" id="UP000251047"/>
    </source>
</evidence>
<protein>
    <recommendedName>
        <fullName evidence="2">AAA+ ATPase domain-containing protein</fullName>
    </recommendedName>
</protein>
<dbReference type="InterPro" id="IPR027417">
    <property type="entry name" value="P-loop_NTPase"/>
</dbReference>
<comment type="caution">
    <text evidence="3">The sequence shown here is derived from an EMBL/GenBank/DDBJ whole genome shotgun (WGS) entry which is preliminary data.</text>
</comment>
<dbReference type="GO" id="GO:0005524">
    <property type="term" value="F:ATP binding"/>
    <property type="evidence" value="ECO:0007669"/>
    <property type="project" value="InterPro"/>
</dbReference>
<dbReference type="SMART" id="SM00382">
    <property type="entry name" value="AAA"/>
    <property type="match status" value="1"/>
</dbReference>
<accession>A0A364VD20</accession>
<evidence type="ECO:0000259" key="2">
    <source>
        <dbReference type="SMART" id="SM00382"/>
    </source>
</evidence>
<dbReference type="Pfam" id="PF07728">
    <property type="entry name" value="AAA_5"/>
    <property type="match status" value="1"/>
</dbReference>
<gene>
    <name evidence="3" type="ORF">CWC39_02925</name>
</gene>
<evidence type="ECO:0000256" key="1">
    <source>
        <dbReference type="SAM" id="MobiDB-lite"/>
    </source>
</evidence>
<feature type="domain" description="AAA+ ATPase" evidence="2">
    <location>
        <begin position="368"/>
        <end position="534"/>
    </location>
</feature>
<dbReference type="EMBL" id="PHQP01000013">
    <property type="protein sequence ID" value="RAV34498.1"/>
    <property type="molecule type" value="Genomic_DNA"/>
</dbReference>
<feature type="compositionally biased region" description="Polar residues" evidence="1">
    <location>
        <begin position="161"/>
        <end position="174"/>
    </location>
</feature>
<dbReference type="Proteomes" id="UP000251047">
    <property type="component" value="Unassembled WGS sequence"/>
</dbReference>
<dbReference type="PANTHER" id="PTHR37291">
    <property type="entry name" value="5-METHYLCYTOSINE-SPECIFIC RESTRICTION ENZYME B"/>
    <property type="match status" value="1"/>
</dbReference>
<organism evidence="3 4">
    <name type="scientific">Corynebacterium heidelbergense</name>
    <dbReference type="NCBI Taxonomy" id="2055947"/>
    <lineage>
        <taxon>Bacteria</taxon>
        <taxon>Bacillati</taxon>
        <taxon>Actinomycetota</taxon>
        <taxon>Actinomycetes</taxon>
        <taxon>Mycobacteriales</taxon>
        <taxon>Corynebacteriaceae</taxon>
        <taxon>Corynebacterium</taxon>
    </lineage>
</organism>
<reference evidence="3 4" key="1">
    <citation type="journal article" date="2018" name="Syst. Appl. Microbiol.">
        <title>Corynebacterium heidelbergense sp. nov., isolated from the preen glands of Egyptian geese (Alopochen aegyptiacus).</title>
        <authorList>
            <person name="Braun M.S."/>
            <person name="Wang E."/>
            <person name="Zimmermann S."/>
            <person name="Wink M."/>
        </authorList>
    </citation>
    <scope>NUCLEOTIDE SEQUENCE [LARGE SCALE GENOMIC DNA]</scope>
    <source>
        <strain evidence="3 4">DSM 104638</strain>
    </source>
</reference>
<dbReference type="OrthoDB" id="9781481at2"/>
<dbReference type="SUPFAM" id="SSF52540">
    <property type="entry name" value="P-loop containing nucleoside triphosphate hydrolases"/>
    <property type="match status" value="1"/>
</dbReference>
<feature type="region of interest" description="Disordered" evidence="1">
    <location>
        <begin position="304"/>
        <end position="332"/>
    </location>
</feature>
<evidence type="ECO:0000313" key="3">
    <source>
        <dbReference type="EMBL" id="RAV34498.1"/>
    </source>
</evidence>
<sequence>MSREEDLSPMETTPASDEQGLSWVPFFAEMADTLKHYQGRRAELLIKLRDAAEASSRPSLFNFLWTYGKGSARYEADDVDPFTIFAVINRQISLSSKIAVCTGFKQALGLSSPVPTGFDGVPQVNNMRSRFESRDGDAGNTTFYDNIWALFTAGLELATPNTPTVPAQTENPAGNRNERASGEYGSGGVELELDTEGEAYERFVTAFDTATAGRARGSYTMALFWIRAQHYLPLDSRTIDYLRGLTSTESPDEEPIAARMPWLKLPRSIKGSEYIDVCNNVRAWIAEDASLPATFPELSDSAYRAPAASDGDVEPEEAPSSPTAQPADDTGGTEAVEAAISYTVADIVAAGCFIPKDGLEAMLTRWREKKNLILQGPPGTGKTWLARKLAYALIGTDSDETITAVQFHPSTSYEDFVQGLRPDAERGLVVQDGPFMDAIYAAAGEEDEKTKHVVLIEEINRGNPAQIFGEMLTLLEADKRDSGSALKLLYASGDDDAIYVPPNLYVIGTMNQADRSLAMVDMALRRRFGFVTLKPSLGKEWLQYCTSKCGRDEPVLTQIAKQITAVNTLIEDDVNLGSAYCIGHSFVTPGRRNNPLSADETKAWFGRVVDTDLRPLLEEYWHDDPDRLGEALALLREA</sequence>
<dbReference type="Gene3D" id="3.40.50.300">
    <property type="entry name" value="P-loop containing nucleotide triphosphate hydrolases"/>
    <property type="match status" value="1"/>
</dbReference>
<dbReference type="InterPro" id="IPR003593">
    <property type="entry name" value="AAA+_ATPase"/>
</dbReference>
<feature type="region of interest" description="Disordered" evidence="1">
    <location>
        <begin position="161"/>
        <end position="187"/>
    </location>
</feature>
<name>A0A364VD20_9CORY</name>